<proteinExistence type="predicted"/>
<dbReference type="AlphaFoldDB" id="A0A7L5JSB1"/>
<organism evidence="1 2">
    <name type="scientific">Aliarcobacter cibarius</name>
    <dbReference type="NCBI Taxonomy" id="255507"/>
    <lineage>
        <taxon>Bacteria</taxon>
        <taxon>Pseudomonadati</taxon>
        <taxon>Campylobacterota</taxon>
        <taxon>Epsilonproteobacteria</taxon>
        <taxon>Campylobacterales</taxon>
        <taxon>Arcobacteraceae</taxon>
        <taxon>Aliarcobacter</taxon>
    </lineage>
</organism>
<dbReference type="RefSeq" id="WP_024774364.1">
    <property type="nucleotide sequence ID" value="NZ_CP054051.1"/>
</dbReference>
<gene>
    <name evidence="1" type="ORF">ACBT_2224</name>
</gene>
<evidence type="ECO:0000313" key="1">
    <source>
        <dbReference type="EMBL" id="QKJ28104.1"/>
    </source>
</evidence>
<reference evidence="1 2" key="1">
    <citation type="submission" date="2020-05" db="EMBL/GenBank/DDBJ databases">
        <title>Complete genome sequencing of Campylobacter and Arcobacter type strains.</title>
        <authorList>
            <person name="Miller W.G."/>
            <person name="Yee E."/>
        </authorList>
    </citation>
    <scope>NUCLEOTIDE SEQUENCE [LARGE SCALE GENOMIC DNA]</scope>
    <source>
        <strain evidence="1 2">LMG 21996</strain>
    </source>
</reference>
<protein>
    <submittedName>
        <fullName evidence="1">Uncharacterized protein</fullName>
    </submittedName>
</protein>
<sequence>MPQLIAMIIIVVGAMIYMFQTFGGTGDKIEGIAQKTSIITEINNIKNGIQIASRGGEVIVGTTLEDLANVGYFAQQINDQLTDTRSNAANENIYNAISFGGQVVTAADNTSNMQISLVTPTAANPNARPGIFVNLSEGNLANNAGFLETQIANDLAAIASIDRTATTATAVDLDVNGDVPVANAPTTVTNAAGNAGTVAVGTATLTDGMFTIYFKDIPAGINLN</sequence>
<dbReference type="KEGG" id="acib:ACBT_2224"/>
<name>A0A7L5JSB1_9BACT</name>
<dbReference type="EMBL" id="CP054051">
    <property type="protein sequence ID" value="QKJ28104.1"/>
    <property type="molecule type" value="Genomic_DNA"/>
</dbReference>
<evidence type="ECO:0000313" key="2">
    <source>
        <dbReference type="Proteomes" id="UP000509513"/>
    </source>
</evidence>
<dbReference type="Proteomes" id="UP000509513">
    <property type="component" value="Chromosome"/>
</dbReference>
<accession>A0A7L5JSB1</accession>